<evidence type="ECO:0000259" key="1">
    <source>
        <dbReference type="Pfam" id="PF20530"/>
    </source>
</evidence>
<dbReference type="Proteomes" id="UP000253517">
    <property type="component" value="Unassembled WGS sequence"/>
</dbReference>
<accession>A0A369A4J2</accession>
<gene>
    <name evidence="2" type="ORF">DES35_103213</name>
</gene>
<reference evidence="2 3" key="1">
    <citation type="submission" date="2018-07" db="EMBL/GenBank/DDBJ databases">
        <title>Genomic Encyclopedia of Type Strains, Phase IV (KMG-IV): sequencing the most valuable type-strain genomes for metagenomic binning, comparative biology and taxonomic classification.</title>
        <authorList>
            <person name="Goeker M."/>
        </authorList>
    </citation>
    <scope>NUCLEOTIDE SEQUENCE [LARGE SCALE GENOMIC DNA]</scope>
    <source>
        <strain evidence="2 3">DSM 21410</strain>
    </source>
</reference>
<dbReference type="EMBL" id="QPJS01000003">
    <property type="protein sequence ID" value="RCX03328.1"/>
    <property type="molecule type" value="Genomic_DNA"/>
</dbReference>
<evidence type="ECO:0000313" key="3">
    <source>
        <dbReference type="Proteomes" id="UP000253517"/>
    </source>
</evidence>
<dbReference type="RefSeq" id="WP_037358734.1">
    <property type="nucleotide sequence ID" value="NZ_BHZF01000003.1"/>
</dbReference>
<protein>
    <recommendedName>
        <fullName evidence="1">DUF6745 domain-containing protein</fullName>
    </recommendedName>
</protein>
<feature type="domain" description="DUF6745" evidence="1">
    <location>
        <begin position="154"/>
        <end position="331"/>
    </location>
</feature>
<dbReference type="InterPro" id="IPR046633">
    <property type="entry name" value="DUF6745"/>
</dbReference>
<comment type="caution">
    <text evidence="2">The sequence shown here is derived from an EMBL/GenBank/DDBJ whole genome shotgun (WGS) entry which is preliminary data.</text>
</comment>
<dbReference type="AlphaFoldDB" id="A0A369A4J2"/>
<keyword evidence="3" id="KW-1185">Reference proteome</keyword>
<sequence>MKEANELKNLLAFYYSLAELPAPDFVTICDTPKEFHHQVQRAALREDKTLHQFMLAAFRSKVLSDLHRQLTAKHLIEKYHRLFNEKYRAKFVQLKNNRHQIRQILFGQHTSPGISTFVVSDDTFLLTVFESVFSEFIAEFSEQHPLTDMVGLYEELSRNGSSFFSYLTRYEAVILRWPDNFHVTPMGIFHTPDQPCLSWKDQRFYFYNNWPISPEFYENPDRVTKTMVMSEKNVEKRRAYMEILGSKRFAELLDLRVRDQSIDRQGYLVELYQSNQPDDLSGDYIQFVKVICPSTGRAYMLCVPPEIKSALQAVAWTFGKELDEYQPVIET</sequence>
<proteinExistence type="predicted"/>
<dbReference type="Pfam" id="PF20530">
    <property type="entry name" value="DUF6745"/>
    <property type="match status" value="1"/>
</dbReference>
<organism evidence="2 3">
    <name type="scientific">Schleiferia thermophila</name>
    <dbReference type="NCBI Taxonomy" id="884107"/>
    <lineage>
        <taxon>Bacteria</taxon>
        <taxon>Pseudomonadati</taxon>
        <taxon>Bacteroidota</taxon>
        <taxon>Flavobacteriia</taxon>
        <taxon>Flavobacteriales</taxon>
        <taxon>Schleiferiaceae</taxon>
        <taxon>Schleiferia</taxon>
    </lineage>
</organism>
<name>A0A369A4J2_9FLAO</name>
<evidence type="ECO:0000313" key="2">
    <source>
        <dbReference type="EMBL" id="RCX03328.1"/>
    </source>
</evidence>